<gene>
    <name evidence="1" type="ORF">BDR25DRAFT_304535</name>
</gene>
<sequence length="1124" mass="118325">MSSTNCLVGSRLVTFRPRASSSQLPSLRLHVSTLAFRPTPIVHHKFNYERLKPQQPTASARSLSRPKTLYLQKHVPQVPSTAVARYASLAADPHDEELPTSPPFTAGPYANLTVGIPRESFPGERRVAITPQNVQLLLKKGFSRVLIERGAGVEAQFTDEAYEHAGAKTVDRRTVFSQSDILLKVRALSIDGPDSEVDAIREGATVISFLYPVQNRPVVDRIASRKATAFAMDMVPRISRAQVFDALSSMANIAGYKAILEASNHFGRFLTGQVTAAGKIPPCKVLVIGAGVAGLSAIATARRMGAIVRGFDTRSAAREQVQSLGAEFIEVEIEEEGSGTGGYAKEMSKEFIEAEMKLFTEQCREVDIVVTTALIPGRPAPKLITKAMLGAMRPGSVIVDLAAEAGGNCEATVPGKLSKYHGVTIIGYTDLPSRLPTQSSTLYSNNITKFLLSLQPADQKEKYYDVDLNDEVTRGSIVTYDGKIIPPAPRPAPPPPPAKAPSLADAAANIVQLTPWQNQTRDVAGITAAMSSALALGKFTGPLFMGNAFTFALASLIGYRVVWGVAPALHSPLMSVTNAISGMVGIGGFFVMGGGLLPHTIPQTLGALSVLLAFVNVSGGFVITKRMLDMFKRPTDPAEFPWLYAIPAVLFGGGYIAAASTGMAGLVQAGYLVSSVLCVSSLSGLASQATARRGNILGILGVFSGILASLLAVGFEPDVLMQFGSLAAVGTLAGMLIGRRITPTSLPQTVAALHSVVGLAAVLTSIGSVLGHTGDISTLHMVSAYLGVLIGGVTFTGSIVAFLKLAGRMSSKPLILPGRHIINTSLLGANMATMGAFLTAAPGAPLIGAACLTANAALSFVKGYTTTAAIGGADMPVVITVLNAYSGFALVAEGFMLDNPLLTSVGALIGVSGSILSYIMCVAMNRSLTNVLFGGIAATPQAQSEITGTVTKTSAEETAEYLINAENVIIVVGYGMAVAKAQYAISDFVKYLRSKGVNVRFAIHPVAGRMPGQCNVLLAEASVPYDIVLEMDEINDDFGDTDVTLVIGANDTVNPIALEPGSSIAGMPVLHAWKSKQVVIMKRGMASGYADVPNPMFFMENTKMLFGDANDSCNAIKRALEERK</sequence>
<keyword evidence="2" id="KW-1185">Reference proteome</keyword>
<dbReference type="EMBL" id="MU003512">
    <property type="protein sequence ID" value="KAF2469466.1"/>
    <property type="molecule type" value="Genomic_DNA"/>
</dbReference>
<reference evidence="1" key="1">
    <citation type="journal article" date="2020" name="Stud. Mycol.">
        <title>101 Dothideomycetes genomes: a test case for predicting lifestyles and emergence of pathogens.</title>
        <authorList>
            <person name="Haridas S."/>
            <person name="Albert R."/>
            <person name="Binder M."/>
            <person name="Bloem J."/>
            <person name="Labutti K."/>
            <person name="Salamov A."/>
            <person name="Andreopoulos B."/>
            <person name="Baker S."/>
            <person name="Barry K."/>
            <person name="Bills G."/>
            <person name="Bluhm B."/>
            <person name="Cannon C."/>
            <person name="Castanera R."/>
            <person name="Culley D."/>
            <person name="Daum C."/>
            <person name="Ezra D."/>
            <person name="Gonzalez J."/>
            <person name="Henrissat B."/>
            <person name="Kuo A."/>
            <person name="Liang C."/>
            <person name="Lipzen A."/>
            <person name="Lutzoni F."/>
            <person name="Magnuson J."/>
            <person name="Mondo S."/>
            <person name="Nolan M."/>
            <person name="Ohm R."/>
            <person name="Pangilinan J."/>
            <person name="Park H.-J."/>
            <person name="Ramirez L."/>
            <person name="Alfaro M."/>
            <person name="Sun H."/>
            <person name="Tritt A."/>
            <person name="Yoshinaga Y."/>
            <person name="Zwiers L.-H."/>
            <person name="Turgeon B."/>
            <person name="Goodwin S."/>
            <person name="Spatafora J."/>
            <person name="Crous P."/>
            <person name="Grigoriev I."/>
        </authorList>
    </citation>
    <scope>NUCLEOTIDE SEQUENCE</scope>
    <source>
        <strain evidence="1">ATCC 200398</strain>
    </source>
</reference>
<organism evidence="1 2">
    <name type="scientific">Lindgomyces ingoldianus</name>
    <dbReference type="NCBI Taxonomy" id="673940"/>
    <lineage>
        <taxon>Eukaryota</taxon>
        <taxon>Fungi</taxon>
        <taxon>Dikarya</taxon>
        <taxon>Ascomycota</taxon>
        <taxon>Pezizomycotina</taxon>
        <taxon>Dothideomycetes</taxon>
        <taxon>Pleosporomycetidae</taxon>
        <taxon>Pleosporales</taxon>
        <taxon>Lindgomycetaceae</taxon>
        <taxon>Lindgomyces</taxon>
    </lineage>
</organism>
<name>A0ACB6QRD0_9PLEO</name>
<protein>
    <submittedName>
        <fullName evidence="1">PNTB-domain-containing protein</fullName>
    </submittedName>
</protein>
<comment type="caution">
    <text evidence="1">The sequence shown here is derived from an EMBL/GenBank/DDBJ whole genome shotgun (WGS) entry which is preliminary data.</text>
</comment>
<accession>A0ACB6QRD0</accession>
<proteinExistence type="predicted"/>
<evidence type="ECO:0000313" key="1">
    <source>
        <dbReference type="EMBL" id="KAF2469466.1"/>
    </source>
</evidence>
<dbReference type="Proteomes" id="UP000799755">
    <property type="component" value="Unassembled WGS sequence"/>
</dbReference>
<evidence type="ECO:0000313" key="2">
    <source>
        <dbReference type="Proteomes" id="UP000799755"/>
    </source>
</evidence>